<dbReference type="EMBL" id="VBPB01000198">
    <property type="protein sequence ID" value="TMQ70854.1"/>
    <property type="molecule type" value="Genomic_DNA"/>
</dbReference>
<accession>A0A538U4M3</accession>
<name>A0A538U4M3_UNCEI</name>
<proteinExistence type="predicted"/>
<feature type="domain" description="Glucose/Sorbosone dehydrogenase" evidence="2">
    <location>
        <begin position="47"/>
        <end position="331"/>
    </location>
</feature>
<evidence type="ECO:0000313" key="4">
    <source>
        <dbReference type="EMBL" id="TMQ70854.1"/>
    </source>
</evidence>
<dbReference type="SUPFAM" id="SSF50952">
    <property type="entry name" value="Soluble quinoprotein glucose dehydrogenase"/>
    <property type="match status" value="1"/>
</dbReference>
<dbReference type="Pfam" id="PF07995">
    <property type="entry name" value="GSDH"/>
    <property type="match status" value="1"/>
</dbReference>
<dbReference type="InterPro" id="IPR011042">
    <property type="entry name" value="6-blade_b-propeller_TolB-like"/>
</dbReference>
<dbReference type="Gene3D" id="2.60.40.4070">
    <property type="match status" value="1"/>
</dbReference>
<feature type="compositionally biased region" description="Basic residues" evidence="1">
    <location>
        <begin position="16"/>
        <end position="28"/>
    </location>
</feature>
<dbReference type="InterPro" id="IPR011041">
    <property type="entry name" value="Quinoprot_gluc/sorb_DH_b-prop"/>
</dbReference>
<organism evidence="4 5">
    <name type="scientific">Eiseniibacteriota bacterium</name>
    <dbReference type="NCBI Taxonomy" id="2212470"/>
    <lineage>
        <taxon>Bacteria</taxon>
        <taxon>Candidatus Eiseniibacteriota</taxon>
    </lineage>
</organism>
<evidence type="ECO:0000256" key="1">
    <source>
        <dbReference type="SAM" id="MobiDB-lite"/>
    </source>
</evidence>
<comment type="caution">
    <text evidence="4">The sequence shown here is derived from an EMBL/GenBank/DDBJ whole genome shotgun (WGS) entry which is preliminary data.</text>
</comment>
<dbReference type="InterPro" id="IPR025965">
    <property type="entry name" value="FlgD/Vpr_Ig-like"/>
</dbReference>
<evidence type="ECO:0008006" key="6">
    <source>
        <dbReference type="Google" id="ProtNLM"/>
    </source>
</evidence>
<protein>
    <recommendedName>
        <fullName evidence="6">T9SS type A sorting domain-containing protein</fullName>
    </recommendedName>
</protein>
<dbReference type="InterPro" id="IPR012938">
    <property type="entry name" value="Glc/Sorbosone_DH"/>
</dbReference>
<feature type="domain" description="FlgD/Vpr Ig-like" evidence="3">
    <location>
        <begin position="447"/>
        <end position="509"/>
    </location>
</feature>
<dbReference type="AlphaFoldDB" id="A0A538U4M3"/>
<reference evidence="4 5" key="1">
    <citation type="journal article" date="2019" name="Nat. Microbiol.">
        <title>Mediterranean grassland soil C-N compound turnover is dependent on rainfall and depth, and is mediated by genomically divergent microorganisms.</title>
        <authorList>
            <person name="Diamond S."/>
            <person name="Andeer P.F."/>
            <person name="Li Z."/>
            <person name="Crits-Christoph A."/>
            <person name="Burstein D."/>
            <person name="Anantharaman K."/>
            <person name="Lane K.R."/>
            <person name="Thomas B.C."/>
            <person name="Pan C."/>
            <person name="Northen T.R."/>
            <person name="Banfield J.F."/>
        </authorList>
    </citation>
    <scope>NUCLEOTIDE SEQUENCE [LARGE SCALE GENOMIC DNA]</scope>
    <source>
        <strain evidence="4">WS_11</strain>
    </source>
</reference>
<gene>
    <name evidence="4" type="ORF">E6K81_11615</name>
</gene>
<feature type="region of interest" description="Disordered" evidence="1">
    <location>
        <begin position="1"/>
        <end position="44"/>
    </location>
</feature>
<evidence type="ECO:0000259" key="2">
    <source>
        <dbReference type="Pfam" id="PF07995"/>
    </source>
</evidence>
<evidence type="ECO:0000313" key="5">
    <source>
        <dbReference type="Proteomes" id="UP000319771"/>
    </source>
</evidence>
<dbReference type="PANTHER" id="PTHR19328">
    <property type="entry name" value="HEDGEHOG-INTERACTING PROTEIN"/>
    <property type="match status" value="1"/>
</dbReference>
<dbReference type="Gene3D" id="2.120.10.30">
    <property type="entry name" value="TolB, C-terminal domain"/>
    <property type="match status" value="1"/>
</dbReference>
<evidence type="ECO:0000259" key="3">
    <source>
        <dbReference type="Pfam" id="PF13860"/>
    </source>
</evidence>
<dbReference type="Proteomes" id="UP000319771">
    <property type="component" value="Unassembled WGS sequence"/>
</dbReference>
<sequence length="523" mass="55092">MVARKLRASGTTGRRVQPRCKTHPRARPCARTPHDPSSPSEQIVGGLTKPVGMALMLDGRILVVEQTTGRVRLVVNGALAAIDPVLTVGNVNIGGNEQGLLGIAVDPGWPARPYLYVHYDYAGTFRIHIARFTVGGDLSFTGNGSLTIDPATRYDILTDLPDNANNHNGGTLRFGPDGMLYISLGDDATGCPATDPTVLVGKILRIDVSALPAGGGGPPASGLITPADNPLVNDPNANARLVWMYGLRNPFRFSIDPVSGNLAIGDVGESLREEVDYATVPGSDFGWPMREGDIAGPSSCPGVDPLTFKGPIHVYTHSDGQAVIGGPLYRSNGGPNSFPAAYDGDIFLNDFYSPWLRRLKGSGSSWSLAATPGQPNATDWGSGATWVSDWLETADGAMLYCRMLSGTGSGPGSIRRIRYAAPVAATAPPGGALEFRAPYPSPARDLVALDYRLAADASVRLTVYDVAGRAIRSLIVAAAEPAGEHHVVWDGRDDAGRAVGPGLYLARLSVAGAALERRLVLTR</sequence>
<dbReference type="PANTHER" id="PTHR19328:SF13">
    <property type="entry name" value="HIPL1 PROTEIN"/>
    <property type="match status" value="1"/>
</dbReference>
<dbReference type="Pfam" id="PF13860">
    <property type="entry name" value="FlgD_ig"/>
    <property type="match status" value="1"/>
</dbReference>